<sequence>MEEWTAERKNGCEEVEGLYSYFVEVLEIWGIFTLVFSAFSQTRKDDPRDERERGRKTVWRSEKSASFLRSERRWRSEAGPRRLAGQRRREEEFSKETMLMDRLRRTTRFSGA</sequence>
<organism evidence="1 2">
    <name type="scientific">Nepenthes gracilis</name>
    <name type="common">Slender pitcher plant</name>
    <dbReference type="NCBI Taxonomy" id="150966"/>
    <lineage>
        <taxon>Eukaryota</taxon>
        <taxon>Viridiplantae</taxon>
        <taxon>Streptophyta</taxon>
        <taxon>Embryophyta</taxon>
        <taxon>Tracheophyta</taxon>
        <taxon>Spermatophyta</taxon>
        <taxon>Magnoliopsida</taxon>
        <taxon>eudicotyledons</taxon>
        <taxon>Gunneridae</taxon>
        <taxon>Pentapetalae</taxon>
        <taxon>Caryophyllales</taxon>
        <taxon>Nepenthaceae</taxon>
        <taxon>Nepenthes</taxon>
    </lineage>
</organism>
<evidence type="ECO:0000313" key="2">
    <source>
        <dbReference type="Proteomes" id="UP001279734"/>
    </source>
</evidence>
<evidence type="ECO:0000313" key="1">
    <source>
        <dbReference type="EMBL" id="GMH17665.1"/>
    </source>
</evidence>
<comment type="caution">
    <text evidence="1">The sequence shown here is derived from an EMBL/GenBank/DDBJ whole genome shotgun (WGS) entry which is preliminary data.</text>
</comment>
<protein>
    <submittedName>
        <fullName evidence="1">Uncharacterized protein</fullName>
    </submittedName>
</protein>
<proteinExistence type="predicted"/>
<dbReference type="AlphaFoldDB" id="A0AAD3SV82"/>
<reference evidence="1" key="1">
    <citation type="submission" date="2023-05" db="EMBL/GenBank/DDBJ databases">
        <title>Nepenthes gracilis genome sequencing.</title>
        <authorList>
            <person name="Fukushima K."/>
        </authorList>
    </citation>
    <scope>NUCLEOTIDE SEQUENCE</scope>
    <source>
        <strain evidence="1">SING2019-196</strain>
    </source>
</reference>
<dbReference type="EMBL" id="BSYO01000018">
    <property type="protein sequence ID" value="GMH17665.1"/>
    <property type="molecule type" value="Genomic_DNA"/>
</dbReference>
<accession>A0AAD3SV82</accession>
<keyword evidence="2" id="KW-1185">Reference proteome</keyword>
<dbReference type="Proteomes" id="UP001279734">
    <property type="component" value="Unassembled WGS sequence"/>
</dbReference>
<name>A0AAD3SV82_NEPGR</name>
<gene>
    <name evidence="1" type="ORF">Nepgr_019506</name>
</gene>